<evidence type="ECO:0000256" key="1">
    <source>
        <dbReference type="ARBA" id="ARBA00010088"/>
    </source>
</evidence>
<name>A0ABQ5LZ62_9RHOB</name>
<evidence type="ECO:0000259" key="3">
    <source>
        <dbReference type="Pfam" id="PF00561"/>
    </source>
</evidence>
<evidence type="ECO:0000313" key="5">
    <source>
        <dbReference type="EMBL" id="GKY90255.1"/>
    </source>
</evidence>
<dbReference type="InterPro" id="IPR029058">
    <property type="entry name" value="AB_hydrolase_fold"/>
</dbReference>
<dbReference type="Pfam" id="PF00561">
    <property type="entry name" value="Abhydrolase_1"/>
    <property type="match status" value="1"/>
</dbReference>
<comment type="caution">
    <text evidence="5">The sequence shown here is derived from an EMBL/GenBank/DDBJ whole genome shotgun (WGS) entry which is preliminary data.</text>
</comment>
<accession>A0ABQ5LZ62</accession>
<feature type="domain" description="Peptidase S33 tripeptidyl aminopeptidase-like C-terminal" evidence="4">
    <location>
        <begin position="535"/>
        <end position="622"/>
    </location>
</feature>
<keyword evidence="2" id="KW-0378">Hydrolase</keyword>
<evidence type="ECO:0008006" key="7">
    <source>
        <dbReference type="Google" id="ProtNLM"/>
    </source>
</evidence>
<dbReference type="Gene3D" id="3.40.50.1820">
    <property type="entry name" value="alpha/beta hydrolase"/>
    <property type="match status" value="2"/>
</dbReference>
<gene>
    <name evidence="5" type="ORF">STA1M1_41240</name>
</gene>
<dbReference type="EMBL" id="BROH01000024">
    <property type="protein sequence ID" value="GKY90255.1"/>
    <property type="molecule type" value="Genomic_DNA"/>
</dbReference>
<dbReference type="PANTHER" id="PTHR43248:SF25">
    <property type="entry name" value="AB HYDROLASE-1 DOMAIN-CONTAINING PROTEIN-RELATED"/>
    <property type="match status" value="1"/>
</dbReference>
<dbReference type="Pfam" id="PF08386">
    <property type="entry name" value="Abhydrolase_4"/>
    <property type="match status" value="1"/>
</dbReference>
<evidence type="ECO:0000259" key="4">
    <source>
        <dbReference type="Pfam" id="PF08386"/>
    </source>
</evidence>
<dbReference type="SUPFAM" id="SSF53474">
    <property type="entry name" value="alpha/beta-Hydrolases"/>
    <property type="match status" value="1"/>
</dbReference>
<proteinExistence type="inferred from homology"/>
<evidence type="ECO:0000313" key="6">
    <source>
        <dbReference type="Proteomes" id="UP001144205"/>
    </source>
</evidence>
<dbReference type="Proteomes" id="UP001144205">
    <property type="component" value="Unassembled WGS sequence"/>
</dbReference>
<comment type="similarity">
    <text evidence="1">Belongs to the peptidase S33 family.</text>
</comment>
<protein>
    <recommendedName>
        <fullName evidence="7">Alpha/beta hydrolase</fullName>
    </recommendedName>
</protein>
<keyword evidence="6" id="KW-1185">Reference proteome</keyword>
<reference evidence="5" key="1">
    <citation type="journal article" date="2023" name="Int. J. Syst. Evol. Microbiol.">
        <title>Sinisalibacter aestuarii sp. nov., isolated from estuarine sediment of the Arakawa River.</title>
        <authorList>
            <person name="Arafat S.T."/>
            <person name="Hirano S."/>
            <person name="Sato A."/>
            <person name="Takeuchi K."/>
            <person name="Yasuda T."/>
            <person name="Terahara T."/>
            <person name="Hamada M."/>
            <person name="Kobayashi T."/>
        </authorList>
    </citation>
    <scope>NUCLEOTIDE SEQUENCE</scope>
    <source>
        <strain evidence="5">B-399</strain>
    </source>
</reference>
<dbReference type="PANTHER" id="PTHR43248">
    <property type="entry name" value="2-SUCCINYL-6-HYDROXY-2,4-CYCLOHEXADIENE-1-CARBOXYLATE SYNTHASE"/>
    <property type="match status" value="1"/>
</dbReference>
<sequence>MVAGQPNADFDQLHAGGYDARYPVTVEACEFPPGTIEVEGQTVICGTVSVPEDYARPDGNRIPLEFAIIKAASRSPAPDPLVYLHGGPGGGTLEALGPVGDLIFREHRRTRDIVAFDQRAAALSSRTVNCYRDMADHIVELAKVPAGTRELPGELLARVIDPCLEEIRASDADLTAYNTENNARDVRALMTAIGYPTYNIYGISYGTRLALEVLRTAPAGVRSVVIDGVAPSSVFLYDDLLGPYADAADALVDQCAADEVCNAAYPDLRATINAAFERLINDPVPASRGQPEINMVSLFTLAFIARNAPMEKRPITAWLPRIFAELAEGKTDAYDAISTMPQPDPTAAFGDVKGLTEDERALVRLALEGAQAMEHLDKGAVAAIERLKADLGEARETASVAEAFDARSTQAALANGDPDALTAMVQDFAMLQTQIPGPQPLIDWVEAHFTGADRETLLGLIAAMTDADFALIFESATRDASKYEALMRSAINQGIYACQEDMPYNSIEGFKARLAELGERYPFVLLFAEETGQYDKCAHFEPHPRDGFHDSVVSDVPVLALNGIKDTQTSWRWGAVAVETLPNGRNFVFPEAGHGSLIFQPCAADISVAFLNNPTAPLDASCIDDIKVDFVKPDDPLPGAR</sequence>
<dbReference type="InterPro" id="IPR000073">
    <property type="entry name" value="AB_hydrolase_1"/>
</dbReference>
<feature type="domain" description="AB hydrolase-1" evidence="3">
    <location>
        <begin position="80"/>
        <end position="243"/>
    </location>
</feature>
<dbReference type="InterPro" id="IPR051601">
    <property type="entry name" value="Serine_prot/Carboxylest_S33"/>
</dbReference>
<organism evidence="5 6">
    <name type="scientific">Sinisalibacter aestuarii</name>
    <dbReference type="NCBI Taxonomy" id="2949426"/>
    <lineage>
        <taxon>Bacteria</taxon>
        <taxon>Pseudomonadati</taxon>
        <taxon>Pseudomonadota</taxon>
        <taxon>Alphaproteobacteria</taxon>
        <taxon>Rhodobacterales</taxon>
        <taxon>Roseobacteraceae</taxon>
        <taxon>Sinisalibacter</taxon>
    </lineage>
</organism>
<dbReference type="InterPro" id="IPR013595">
    <property type="entry name" value="Pept_S33_TAP-like_C"/>
</dbReference>
<evidence type="ECO:0000256" key="2">
    <source>
        <dbReference type="ARBA" id="ARBA00022801"/>
    </source>
</evidence>